<protein>
    <submittedName>
        <fullName evidence="1">Uncharacterized protein</fullName>
    </submittedName>
</protein>
<keyword evidence="2" id="KW-1185">Reference proteome</keyword>
<gene>
    <name evidence="1" type="ORF">MRB53_025174</name>
</gene>
<evidence type="ECO:0000313" key="1">
    <source>
        <dbReference type="EMBL" id="KAJ8631851.1"/>
    </source>
</evidence>
<evidence type="ECO:0000313" key="2">
    <source>
        <dbReference type="Proteomes" id="UP001234297"/>
    </source>
</evidence>
<proteinExistence type="predicted"/>
<reference evidence="1 2" key="1">
    <citation type="journal article" date="2022" name="Hortic Res">
        <title>A haplotype resolved chromosomal level avocado genome allows analysis of novel avocado genes.</title>
        <authorList>
            <person name="Nath O."/>
            <person name="Fletcher S.J."/>
            <person name="Hayward A."/>
            <person name="Shaw L.M."/>
            <person name="Masouleh A.K."/>
            <person name="Furtado A."/>
            <person name="Henry R.J."/>
            <person name="Mitter N."/>
        </authorList>
    </citation>
    <scope>NUCLEOTIDE SEQUENCE [LARGE SCALE GENOMIC DNA]</scope>
    <source>
        <strain evidence="2">cv. Hass</strain>
    </source>
</reference>
<accession>A0ACC2LF52</accession>
<dbReference type="EMBL" id="CM056815">
    <property type="protein sequence ID" value="KAJ8631851.1"/>
    <property type="molecule type" value="Genomic_DNA"/>
</dbReference>
<sequence length="1354" mass="147021">MSSPSSININDRNGFSSSNAVTSLHLHRFPAQQTSKELARTSSLSLVIGFVLSEMKLKTKSKNPDSPPKLQLEEVIGLTTKDANGLAANVLTGDCIYLAGCVAVVYNIHTGAQSHVSLSSRLPKPLTCLALSNRGHDRDGVAYIAAGESGHQPAVLIWEYPTRTLIAEMKGHRYGVACIDFSPDGKHMVSVGCSQDGYICVWDWRCGRLATKLKAITSCSSILSVRFSSDGRFFVTAGKQHLNLWTVSTKSRSKTGMGLLAINGKPANVGCQKGSSFISVASAADNLPNIVGCDRTVATYPIFALTDAGVLCLIHSGFSVRRWVDLKVDKGYALSVSNKLIACACSRGIVQLFTVENLKYVGSLLYSETNDPHLNPVLSCHAISDKSTQGAAALPDAIACQFTNSEKLVVVYGDHSLYVWDVHEVPKVSRCCILVSHSGCIWDVKNLPCRNLHDPALACVARGSCLGVTFATCSADGTIRLWDFALKSDMEKDSKPETALNQYFSSSLNTEQVGTIHLVSSVTYDQVAVEAGARAQGYRSMAVSSDGNYLAAGDHHGNLHLYNLHTSDYTCFQEVHDAEILSLSFSAPNKTSASTCCKQGPHYLLASGGRDQIINVYDINRSFDLIESIDDHSAAVTSVKLTCNGCSILSCSADRSVLFRDVDITDAGFTTLRCHRQTASHGIVYDMAIDPLMEAAVTVGQDKKINIFNITSGKLVKTFKQDPDLGEPIKVAIDGSGSFVVCSYSNRSLSIYDFASGKILGQATGHAEVITGIIFLPDCEHIISVGGDSCIFVWRLPTQLSSMMSQKIIEHAASPSQICSFQLAVPSEGDILHEEICHQLTTKMKDISELGHFSQDGEQVLIEEEAHKESSAFKFSISRLPKWAQNHVTREETVCLYPESNLSQKEFPLPVAGNCEPSSTIDSVGIHTPCHLNLGSSKICHVIFASESPSSSGSDENSREIPRNIDMEKRWHTIHTVCLDLLDSPELRDLKDIKVPVLVSNLKDQPLEGPGSGEGSDIILGTFTATGSPQMLPICGPSKEEVNGGKWSAVSEQVKYKVANLFENEDESHVHSAESNCGGAFDKALSEQLCLEGSQNHMQTTEDVEKRDRQHQEDSLFGQHFSNLSTSLKVEGRKSSARRSFSARFVVCRDWLTGCKRLFETSTENLGTEDFSCCDEAAHLISSRDLTDCLSNEQLSDGRYQAEEKANGSSASPRHCDSTDSIPICCLKSGKIHGDQRKWILEGSELQERIIECRAALLGLDTAAEKALRLFVELGTPVTREDASGGLGAELSDLASKLLPSTLSRVRALYDLVQSSKTSSTSETTTEASELEPLIERFVESFSSQVNELAKKNI</sequence>
<dbReference type="Proteomes" id="UP001234297">
    <property type="component" value="Chromosome 7"/>
</dbReference>
<organism evidence="1 2">
    <name type="scientific">Persea americana</name>
    <name type="common">Avocado</name>
    <dbReference type="NCBI Taxonomy" id="3435"/>
    <lineage>
        <taxon>Eukaryota</taxon>
        <taxon>Viridiplantae</taxon>
        <taxon>Streptophyta</taxon>
        <taxon>Embryophyta</taxon>
        <taxon>Tracheophyta</taxon>
        <taxon>Spermatophyta</taxon>
        <taxon>Magnoliopsida</taxon>
        <taxon>Magnoliidae</taxon>
        <taxon>Laurales</taxon>
        <taxon>Lauraceae</taxon>
        <taxon>Persea</taxon>
    </lineage>
</organism>
<name>A0ACC2LF52_PERAE</name>
<comment type="caution">
    <text evidence="1">The sequence shown here is derived from an EMBL/GenBank/DDBJ whole genome shotgun (WGS) entry which is preliminary data.</text>
</comment>